<dbReference type="InterPro" id="IPR033467">
    <property type="entry name" value="Tesmin/TSO1-like_CXC"/>
</dbReference>
<feature type="region of interest" description="Disordered" evidence="1">
    <location>
        <begin position="1"/>
        <end position="61"/>
    </location>
</feature>
<evidence type="ECO:0000256" key="1">
    <source>
        <dbReference type="SAM" id="MobiDB-lite"/>
    </source>
</evidence>
<gene>
    <name evidence="3" type="ORF">DPMN_038074</name>
</gene>
<dbReference type="SMART" id="SM01114">
    <property type="entry name" value="CXC"/>
    <property type="match status" value="1"/>
</dbReference>
<feature type="compositionally biased region" description="Polar residues" evidence="1">
    <location>
        <begin position="38"/>
        <end position="52"/>
    </location>
</feature>
<keyword evidence="4" id="KW-1185">Reference proteome</keyword>
<protein>
    <recommendedName>
        <fullName evidence="2">Tesmin/TSO1-like CXC domain-containing protein</fullName>
    </recommendedName>
</protein>
<dbReference type="AlphaFoldDB" id="A0A9D4MEK2"/>
<feature type="domain" description="Tesmin/TSO1-like CXC" evidence="2">
    <location>
        <begin position="22"/>
        <end position="87"/>
    </location>
</feature>
<organism evidence="3 4">
    <name type="scientific">Dreissena polymorpha</name>
    <name type="common">Zebra mussel</name>
    <name type="synonym">Mytilus polymorpha</name>
    <dbReference type="NCBI Taxonomy" id="45954"/>
    <lineage>
        <taxon>Eukaryota</taxon>
        <taxon>Metazoa</taxon>
        <taxon>Spiralia</taxon>
        <taxon>Lophotrochozoa</taxon>
        <taxon>Mollusca</taxon>
        <taxon>Bivalvia</taxon>
        <taxon>Autobranchia</taxon>
        <taxon>Heteroconchia</taxon>
        <taxon>Euheterodonta</taxon>
        <taxon>Imparidentia</taxon>
        <taxon>Neoheterodontei</taxon>
        <taxon>Myida</taxon>
        <taxon>Dreissenoidea</taxon>
        <taxon>Dreissenidae</taxon>
        <taxon>Dreissena</taxon>
    </lineage>
</organism>
<name>A0A9D4MEK2_DREPO</name>
<sequence>MKMQEKHDEEETEIQRLKSRLQEMSGGSCTKSEKMEKCSSTNASPAKETSGSGEKDDNKVKCRTKRCHCRKHNMFCTDGCKCVDYEYMELHAPESTTTELSAGMTALNTTSYKY</sequence>
<proteinExistence type="predicted"/>
<reference evidence="3" key="2">
    <citation type="submission" date="2020-11" db="EMBL/GenBank/DDBJ databases">
        <authorList>
            <person name="McCartney M.A."/>
            <person name="Auch B."/>
            <person name="Kono T."/>
            <person name="Mallez S."/>
            <person name="Becker A."/>
            <person name="Gohl D.M."/>
            <person name="Silverstein K.A.T."/>
            <person name="Koren S."/>
            <person name="Bechman K.B."/>
            <person name="Herman A."/>
            <person name="Abrahante J.E."/>
            <person name="Garbe J."/>
        </authorList>
    </citation>
    <scope>NUCLEOTIDE SEQUENCE</scope>
    <source>
        <strain evidence="3">Duluth1</strain>
        <tissue evidence="3">Whole animal</tissue>
    </source>
</reference>
<evidence type="ECO:0000313" key="4">
    <source>
        <dbReference type="Proteomes" id="UP000828390"/>
    </source>
</evidence>
<dbReference type="Proteomes" id="UP000828390">
    <property type="component" value="Unassembled WGS sequence"/>
</dbReference>
<accession>A0A9D4MEK2</accession>
<evidence type="ECO:0000259" key="2">
    <source>
        <dbReference type="SMART" id="SM01114"/>
    </source>
</evidence>
<feature type="compositionally biased region" description="Basic and acidic residues" evidence="1">
    <location>
        <begin position="1"/>
        <end position="16"/>
    </location>
</feature>
<reference evidence="3" key="1">
    <citation type="journal article" date="2019" name="bioRxiv">
        <title>The Genome of the Zebra Mussel, Dreissena polymorpha: A Resource for Invasive Species Research.</title>
        <authorList>
            <person name="McCartney M.A."/>
            <person name="Auch B."/>
            <person name="Kono T."/>
            <person name="Mallez S."/>
            <person name="Zhang Y."/>
            <person name="Obille A."/>
            <person name="Becker A."/>
            <person name="Abrahante J.E."/>
            <person name="Garbe J."/>
            <person name="Badalamenti J.P."/>
            <person name="Herman A."/>
            <person name="Mangelson H."/>
            <person name="Liachko I."/>
            <person name="Sullivan S."/>
            <person name="Sone E.D."/>
            <person name="Koren S."/>
            <person name="Silverstein K.A.T."/>
            <person name="Beckman K.B."/>
            <person name="Gohl D.M."/>
        </authorList>
    </citation>
    <scope>NUCLEOTIDE SEQUENCE</scope>
    <source>
        <strain evidence="3">Duluth1</strain>
        <tissue evidence="3">Whole animal</tissue>
    </source>
</reference>
<dbReference type="EMBL" id="JAIWYP010000002">
    <property type="protein sequence ID" value="KAH3874821.1"/>
    <property type="molecule type" value="Genomic_DNA"/>
</dbReference>
<comment type="caution">
    <text evidence="3">The sequence shown here is derived from an EMBL/GenBank/DDBJ whole genome shotgun (WGS) entry which is preliminary data.</text>
</comment>
<evidence type="ECO:0000313" key="3">
    <source>
        <dbReference type="EMBL" id="KAH3874821.1"/>
    </source>
</evidence>